<evidence type="ECO:0000313" key="2">
    <source>
        <dbReference type="EMBL" id="KUN95709.1"/>
    </source>
</evidence>
<sequence length="128" mass="13202">MLRTIKAAGLATAAALALTGVAATPAAASVSAQAPVTAAYQDCDTFEVDARGLGYQPGQTIVVEHKIHDGFGQVPDKTLPSDTLTVKADGTWATAKGDEGGPGFWYVVTVKDTQGNQLGTDDSYCGIW</sequence>
<dbReference type="OrthoDB" id="1119084at2"/>
<proteinExistence type="predicted"/>
<keyword evidence="1" id="KW-0732">Signal</keyword>
<reference evidence="2 3" key="1">
    <citation type="submission" date="2015-10" db="EMBL/GenBank/DDBJ databases">
        <title>Draft genome sequence of Streptomyces caeruleatus NRRL B-24802, type strain for the species Streptomyces caeruleatus.</title>
        <authorList>
            <person name="Ruckert C."/>
            <person name="Winkler A."/>
            <person name="Kalinowski J."/>
            <person name="Kampfer P."/>
            <person name="Glaeser S."/>
        </authorList>
    </citation>
    <scope>NUCLEOTIDE SEQUENCE [LARGE SCALE GENOMIC DNA]</scope>
    <source>
        <strain evidence="2 3">NRRL B-24802</strain>
    </source>
</reference>
<dbReference type="EMBL" id="LMWY01000046">
    <property type="protein sequence ID" value="KUN95709.1"/>
    <property type="molecule type" value="Genomic_DNA"/>
</dbReference>
<evidence type="ECO:0000313" key="3">
    <source>
        <dbReference type="Proteomes" id="UP000053429"/>
    </source>
</evidence>
<evidence type="ECO:0000256" key="1">
    <source>
        <dbReference type="SAM" id="SignalP"/>
    </source>
</evidence>
<organism evidence="2 3">
    <name type="scientific">Streptomyces caeruleatus</name>
    <dbReference type="NCBI Taxonomy" id="661399"/>
    <lineage>
        <taxon>Bacteria</taxon>
        <taxon>Bacillati</taxon>
        <taxon>Actinomycetota</taxon>
        <taxon>Actinomycetes</taxon>
        <taxon>Kitasatosporales</taxon>
        <taxon>Streptomycetaceae</taxon>
        <taxon>Streptomyces</taxon>
    </lineage>
</organism>
<gene>
    <name evidence="2" type="ORF">AQJ67_34730</name>
</gene>
<comment type="caution">
    <text evidence="2">The sequence shown here is derived from an EMBL/GenBank/DDBJ whole genome shotgun (WGS) entry which is preliminary data.</text>
</comment>
<keyword evidence="3" id="KW-1185">Reference proteome</keyword>
<evidence type="ECO:0008006" key="4">
    <source>
        <dbReference type="Google" id="ProtNLM"/>
    </source>
</evidence>
<feature type="signal peptide" evidence="1">
    <location>
        <begin position="1"/>
        <end position="22"/>
    </location>
</feature>
<dbReference type="STRING" id="661399.AQJ67_34730"/>
<feature type="chain" id="PRO_5039079903" description="SH3b domain-containing protein" evidence="1">
    <location>
        <begin position="23"/>
        <end position="128"/>
    </location>
</feature>
<accession>A0A101TNS8</accession>
<protein>
    <recommendedName>
        <fullName evidence="4">SH3b domain-containing protein</fullName>
    </recommendedName>
</protein>
<name>A0A101TNS8_9ACTN</name>
<dbReference type="AlphaFoldDB" id="A0A101TNS8"/>
<dbReference type="RefSeq" id="WP_062723326.1">
    <property type="nucleotide sequence ID" value="NZ_KQ948937.1"/>
</dbReference>
<dbReference type="Proteomes" id="UP000053429">
    <property type="component" value="Unassembled WGS sequence"/>
</dbReference>